<accession>A0A915DH84</accession>
<evidence type="ECO:0000313" key="2">
    <source>
        <dbReference type="Proteomes" id="UP000887574"/>
    </source>
</evidence>
<dbReference type="AlphaFoldDB" id="A0A915DH84"/>
<protein>
    <submittedName>
        <fullName evidence="3">Uncharacterized protein</fullName>
    </submittedName>
</protein>
<reference evidence="3" key="1">
    <citation type="submission" date="2022-11" db="UniProtKB">
        <authorList>
            <consortium name="WormBaseParasite"/>
        </authorList>
    </citation>
    <scope>IDENTIFICATION</scope>
</reference>
<dbReference type="Gene3D" id="3.40.395.10">
    <property type="entry name" value="Adenoviral Proteinase, Chain A"/>
    <property type="match status" value="1"/>
</dbReference>
<evidence type="ECO:0000256" key="1">
    <source>
        <dbReference type="SAM" id="MobiDB-lite"/>
    </source>
</evidence>
<feature type="region of interest" description="Disordered" evidence="1">
    <location>
        <begin position="176"/>
        <end position="209"/>
    </location>
</feature>
<keyword evidence="2" id="KW-1185">Reference proteome</keyword>
<name>A0A915DH84_9BILA</name>
<evidence type="ECO:0000313" key="3">
    <source>
        <dbReference type="WBParaSite" id="jg19430"/>
    </source>
</evidence>
<sequence>MFHYCQAVLHYIKDLGKGMINRYKEDEVFRSLIRAVLALPLLPPDLVELIWDVLKSELLALEEDKILIRWLSKHLHLWNLYREDTRTNNAAEAYHSFLKRRHGALRRPGNSLLFAFLQKLQFQQAVRVVRIEAVELWEDFDIKARDRKSVDITTHGKEFLTIASHLVPDVNQTGLRTKKAERAAKNRKRRVTEPVPVKGKKPKKESRESTATFDLTGLTFWEGLNIIRGLELKEDRVLANRFGIQLRQRDLDKLEPGQCLNDDIINYYLQLVAERNSGQVFALSSLLYTQLADKGLLRC</sequence>
<proteinExistence type="predicted"/>
<organism evidence="2 3">
    <name type="scientific">Ditylenchus dipsaci</name>
    <dbReference type="NCBI Taxonomy" id="166011"/>
    <lineage>
        <taxon>Eukaryota</taxon>
        <taxon>Metazoa</taxon>
        <taxon>Ecdysozoa</taxon>
        <taxon>Nematoda</taxon>
        <taxon>Chromadorea</taxon>
        <taxon>Rhabditida</taxon>
        <taxon>Tylenchina</taxon>
        <taxon>Tylenchomorpha</taxon>
        <taxon>Sphaerularioidea</taxon>
        <taxon>Anguinidae</taxon>
        <taxon>Anguininae</taxon>
        <taxon>Ditylenchus</taxon>
    </lineage>
</organism>
<dbReference type="WBParaSite" id="jg19430">
    <property type="protein sequence ID" value="jg19430"/>
    <property type="gene ID" value="jg19430"/>
</dbReference>
<dbReference type="Proteomes" id="UP000887574">
    <property type="component" value="Unplaced"/>
</dbReference>
<dbReference type="SUPFAM" id="SSF54001">
    <property type="entry name" value="Cysteine proteinases"/>
    <property type="match status" value="1"/>
</dbReference>
<dbReference type="InterPro" id="IPR038765">
    <property type="entry name" value="Papain-like_cys_pep_sf"/>
</dbReference>